<feature type="transmembrane region" description="Helical" evidence="22">
    <location>
        <begin position="434"/>
        <end position="456"/>
    </location>
</feature>
<gene>
    <name evidence="27" type="primary">Gabre</name>
</gene>
<keyword evidence="11" id="KW-0325">Glycoprotein</keyword>
<evidence type="ECO:0000256" key="6">
    <source>
        <dbReference type="ARBA" id="ARBA00023018"/>
    </source>
</evidence>
<protein>
    <recommendedName>
        <fullName evidence="19">Gamma-aminobutyric acid receptor subunit epsilon</fullName>
    </recommendedName>
    <alternativeName>
        <fullName evidence="20">GABA(A) receptor subunit epsilon</fullName>
    </alternativeName>
</protein>
<keyword evidence="1 22" id="KW-0813">Transport</keyword>
<evidence type="ECO:0000256" key="13">
    <source>
        <dbReference type="ARBA" id="ARBA00023257"/>
    </source>
</evidence>
<dbReference type="InterPro" id="IPR038050">
    <property type="entry name" value="Neuro_actylchol_rec"/>
</dbReference>
<evidence type="ECO:0000256" key="19">
    <source>
        <dbReference type="ARBA" id="ARBA00071532"/>
    </source>
</evidence>
<evidence type="ECO:0000256" key="1">
    <source>
        <dbReference type="ARBA" id="ARBA00022448"/>
    </source>
</evidence>
<evidence type="ECO:0000256" key="12">
    <source>
        <dbReference type="ARBA" id="ARBA00023214"/>
    </source>
</evidence>
<dbReference type="GO" id="GO:0005254">
    <property type="term" value="F:chloride channel activity"/>
    <property type="evidence" value="ECO:0007669"/>
    <property type="project" value="UniProtKB-KW"/>
</dbReference>
<dbReference type="Proteomes" id="UP000694906">
    <property type="component" value="Unplaced"/>
</dbReference>
<keyword evidence="2" id="KW-1003">Cell membrane</keyword>
<dbReference type="PRINTS" id="PR01620">
    <property type="entry name" value="GABAARGAMMA"/>
</dbReference>
<keyword evidence="26" id="KW-1185">Reference proteome</keyword>
<dbReference type="GO" id="GO:0034707">
    <property type="term" value="C:chloride channel complex"/>
    <property type="evidence" value="ECO:0007669"/>
    <property type="project" value="UniProtKB-KW"/>
</dbReference>
<evidence type="ECO:0000256" key="15">
    <source>
        <dbReference type="ARBA" id="ARBA00024167"/>
    </source>
</evidence>
<keyword evidence="9 21" id="KW-1015">Disulfide bond</keyword>
<name>A0AAX6S6I8_HETGA</name>
<dbReference type="Pfam" id="PF02931">
    <property type="entry name" value="Neur_chan_LBD"/>
    <property type="match status" value="1"/>
</dbReference>
<dbReference type="PANTHER" id="PTHR18945">
    <property type="entry name" value="NEUROTRANSMITTER GATED ION CHANNEL"/>
    <property type="match status" value="1"/>
</dbReference>
<accession>A0AAX6S6I8</accession>
<feature type="disulfide bond" evidence="21">
    <location>
        <begin position="287"/>
        <end position="301"/>
    </location>
</feature>
<feature type="transmembrane region" description="Helical" evidence="22">
    <location>
        <begin position="569"/>
        <end position="589"/>
    </location>
</feature>
<dbReference type="SUPFAM" id="SSF63712">
    <property type="entry name" value="Nicotinic receptor ligand binding domain-like"/>
    <property type="match status" value="1"/>
</dbReference>
<dbReference type="InterPro" id="IPR036719">
    <property type="entry name" value="Neuro-gated_channel_TM_sf"/>
</dbReference>
<evidence type="ECO:0000256" key="8">
    <source>
        <dbReference type="ARBA" id="ARBA00023136"/>
    </source>
</evidence>
<dbReference type="Gene3D" id="2.70.170.10">
    <property type="entry name" value="Neurotransmitter-gated ion-channel ligand-binding domain"/>
    <property type="match status" value="1"/>
</dbReference>
<evidence type="ECO:0000313" key="27">
    <source>
        <dbReference type="RefSeq" id="XP_021104836.1"/>
    </source>
</evidence>
<evidence type="ECO:0000256" key="4">
    <source>
        <dbReference type="ARBA" id="ARBA00022729"/>
    </source>
</evidence>
<comment type="similarity">
    <text evidence="17">Belongs to the ligand-gated ion channel (TC 1.A.9) family. Gamma-aminobutyric acid receptor (TC 1.A.9.5) subfamily. GABRE sub-subfamily.</text>
</comment>
<evidence type="ECO:0000259" key="24">
    <source>
        <dbReference type="Pfam" id="PF02931"/>
    </source>
</evidence>
<evidence type="ECO:0000256" key="23">
    <source>
        <dbReference type="SAM" id="MobiDB-lite"/>
    </source>
</evidence>
<dbReference type="NCBIfam" id="TIGR00860">
    <property type="entry name" value="LIC"/>
    <property type="match status" value="1"/>
</dbReference>
<dbReference type="InterPro" id="IPR006028">
    <property type="entry name" value="GABAA/Glycine_rcpt"/>
</dbReference>
<dbReference type="SUPFAM" id="SSF90112">
    <property type="entry name" value="Neurotransmitter-gated ion-channel transmembrane pore"/>
    <property type="match status" value="1"/>
</dbReference>
<keyword evidence="12" id="KW-0868">Chloride</keyword>
<dbReference type="FunFam" id="2.70.170.10:FF:000003">
    <property type="entry name" value="Putative gamma-aminobutyric acid receptor subunit gamma-2"/>
    <property type="match status" value="1"/>
</dbReference>
<dbReference type="Gene3D" id="1.20.58.390">
    <property type="entry name" value="Neurotransmitter-gated ion-channel transmembrane domain"/>
    <property type="match status" value="1"/>
</dbReference>
<dbReference type="GO" id="GO:0007214">
    <property type="term" value="P:gamma-aminobutyric acid signaling pathway"/>
    <property type="evidence" value="ECO:0007669"/>
    <property type="project" value="InterPro"/>
</dbReference>
<dbReference type="InterPro" id="IPR018000">
    <property type="entry name" value="Neurotransmitter_ion_chnl_CS"/>
</dbReference>
<keyword evidence="14 22" id="KW-0407">Ion channel</keyword>
<keyword evidence="10" id="KW-0869">Chloride channel</keyword>
<reference evidence="27" key="1">
    <citation type="submission" date="2025-08" db="UniProtKB">
        <authorList>
            <consortium name="RefSeq"/>
        </authorList>
    </citation>
    <scope>IDENTIFICATION</scope>
</reference>
<keyword evidence="8 22" id="KW-0472">Membrane</keyword>
<feature type="region of interest" description="Disordered" evidence="23">
    <location>
        <begin position="33"/>
        <end position="52"/>
    </location>
</feature>
<evidence type="ECO:0000256" key="17">
    <source>
        <dbReference type="ARBA" id="ARBA00060975"/>
    </source>
</evidence>
<evidence type="ECO:0000256" key="7">
    <source>
        <dbReference type="ARBA" id="ARBA00023065"/>
    </source>
</evidence>
<comment type="caution">
    <text evidence="22">Lacks conserved residue(s) required for the propagation of feature annotation.</text>
</comment>
<dbReference type="InterPro" id="IPR005437">
    <property type="entry name" value="GABRG-1/4"/>
</dbReference>
<evidence type="ECO:0000256" key="11">
    <source>
        <dbReference type="ARBA" id="ARBA00023180"/>
    </source>
</evidence>
<keyword evidence="13" id="KW-0628">Postsynaptic cell membrane</keyword>
<evidence type="ECO:0000313" key="26">
    <source>
        <dbReference type="Proteomes" id="UP000694906"/>
    </source>
</evidence>
<evidence type="ECO:0000256" key="9">
    <source>
        <dbReference type="ARBA" id="ARBA00023157"/>
    </source>
</evidence>
<comment type="subunit">
    <text evidence="18">Heteropentamer, formed by a combination of alpha (GABRA1-6), beta (GABRB1-3), gamma (GABRG1-3), delta (GABRD), epsilon (GABRE), rho (GABRR1-3), pi (GABRP) and theta (GABRQ) chains, each subunit exhibiting distinct physiological and pharmacological properties.</text>
</comment>
<dbReference type="InterPro" id="IPR006029">
    <property type="entry name" value="Neurotrans-gated_channel_TM"/>
</dbReference>
<dbReference type="AlphaFoldDB" id="A0AAX6S6I8"/>
<evidence type="ECO:0000256" key="5">
    <source>
        <dbReference type="ARBA" id="ARBA00022989"/>
    </source>
</evidence>
<evidence type="ECO:0000256" key="16">
    <source>
        <dbReference type="ARBA" id="ARBA00034104"/>
    </source>
</evidence>
<evidence type="ECO:0000256" key="3">
    <source>
        <dbReference type="ARBA" id="ARBA00022692"/>
    </source>
</evidence>
<dbReference type="PROSITE" id="PS00236">
    <property type="entry name" value="NEUROTR_ION_CHANNEL"/>
    <property type="match status" value="1"/>
</dbReference>
<dbReference type="PRINTS" id="PR00253">
    <property type="entry name" value="GABAARECEPTR"/>
</dbReference>
<organism evidence="26 27">
    <name type="scientific">Heterocephalus glaber</name>
    <name type="common">Naked mole rat</name>
    <dbReference type="NCBI Taxonomy" id="10181"/>
    <lineage>
        <taxon>Eukaryota</taxon>
        <taxon>Metazoa</taxon>
        <taxon>Chordata</taxon>
        <taxon>Craniata</taxon>
        <taxon>Vertebrata</taxon>
        <taxon>Euteleostomi</taxon>
        <taxon>Mammalia</taxon>
        <taxon>Eutheria</taxon>
        <taxon>Euarchontoglires</taxon>
        <taxon>Glires</taxon>
        <taxon>Rodentia</taxon>
        <taxon>Hystricomorpha</taxon>
        <taxon>Bathyergidae</taxon>
        <taxon>Heterocephalus</taxon>
    </lineage>
</organism>
<keyword evidence="3 22" id="KW-0812">Transmembrane</keyword>
<dbReference type="RefSeq" id="XP_021104836.1">
    <property type="nucleotide sequence ID" value="XM_021249177.1"/>
</dbReference>
<evidence type="ECO:0000256" key="14">
    <source>
        <dbReference type="ARBA" id="ARBA00023303"/>
    </source>
</evidence>
<evidence type="ECO:0000256" key="2">
    <source>
        <dbReference type="ARBA" id="ARBA00022475"/>
    </source>
</evidence>
<evidence type="ECO:0000259" key="25">
    <source>
        <dbReference type="Pfam" id="PF02932"/>
    </source>
</evidence>
<dbReference type="InterPro" id="IPR006201">
    <property type="entry name" value="Neur_channel"/>
</dbReference>
<dbReference type="GO" id="GO:0022824">
    <property type="term" value="F:transmitter-gated monoatomic ion channel activity"/>
    <property type="evidence" value="ECO:0007669"/>
    <property type="project" value="UniProtKB-ARBA"/>
</dbReference>
<feature type="domain" description="Neurotransmitter-gated ion-channel ligand-binding" evidence="24">
    <location>
        <begin position="164"/>
        <end position="368"/>
    </location>
</feature>
<dbReference type="InterPro" id="IPR006202">
    <property type="entry name" value="Neur_chan_lig-bd"/>
</dbReference>
<dbReference type="InterPro" id="IPR036734">
    <property type="entry name" value="Neur_chan_lig-bd_sf"/>
</dbReference>
<feature type="chain" id="PRO_5043086796" description="Gamma-aminobutyric acid receptor subunit epsilon" evidence="22">
    <location>
        <begin position="19"/>
        <end position="593"/>
    </location>
</feature>
<evidence type="ECO:0000256" key="10">
    <source>
        <dbReference type="ARBA" id="ARBA00023173"/>
    </source>
</evidence>
<dbReference type="GO" id="GO:0045211">
    <property type="term" value="C:postsynaptic membrane"/>
    <property type="evidence" value="ECO:0007669"/>
    <property type="project" value="UniProtKB-SubCell"/>
</dbReference>
<dbReference type="FunFam" id="1.20.58.390:FF:000032">
    <property type="entry name" value="gamma-aminobutyric acid receptor subunit epsilon"/>
    <property type="match status" value="1"/>
</dbReference>
<comment type="catalytic activity">
    <reaction evidence="15">
        <text>chloride(in) = chloride(out)</text>
        <dbReference type="Rhea" id="RHEA:29823"/>
        <dbReference type="ChEBI" id="CHEBI:17996"/>
    </reaction>
</comment>
<evidence type="ECO:0000256" key="18">
    <source>
        <dbReference type="ARBA" id="ARBA00064898"/>
    </source>
</evidence>
<dbReference type="GeneID" id="101722562"/>
<dbReference type="Pfam" id="PF02932">
    <property type="entry name" value="Neur_chan_memb"/>
    <property type="match status" value="1"/>
</dbReference>
<keyword evidence="7 22" id="KW-0406">Ion transport</keyword>
<evidence type="ECO:0000256" key="20">
    <source>
        <dbReference type="ARBA" id="ARBA00082550"/>
    </source>
</evidence>
<keyword evidence="5 22" id="KW-1133">Transmembrane helix</keyword>
<dbReference type="GO" id="GO:0004890">
    <property type="term" value="F:GABA-A receptor activity"/>
    <property type="evidence" value="ECO:0007669"/>
    <property type="project" value="InterPro"/>
</dbReference>
<feature type="signal peptide" evidence="22">
    <location>
        <begin position="1"/>
        <end position="18"/>
    </location>
</feature>
<evidence type="ECO:0000256" key="22">
    <source>
        <dbReference type="RuleBase" id="RU000687"/>
    </source>
</evidence>
<keyword evidence="6" id="KW-0770">Synapse</keyword>
<proteinExistence type="inferred from homology"/>
<feature type="domain" description="Neurotransmitter-gated ion-channel transmembrane" evidence="25">
    <location>
        <begin position="377"/>
        <end position="466"/>
    </location>
</feature>
<dbReference type="CTD" id="2564"/>
<dbReference type="PRINTS" id="PR00252">
    <property type="entry name" value="NRIONCHANNEL"/>
</dbReference>
<comment type="subcellular location">
    <subcellularLocation>
        <location evidence="16">Postsynaptic cell membrane</location>
        <topology evidence="16">Multi-pass membrane protein</topology>
    </subcellularLocation>
</comment>
<keyword evidence="27" id="KW-0675">Receptor</keyword>
<evidence type="ECO:0000256" key="21">
    <source>
        <dbReference type="PIRSR" id="PIRSR605437-50"/>
    </source>
</evidence>
<keyword evidence="4 22" id="KW-0732">Signal</keyword>
<sequence length="593" mass="67034">MWPKVLLAFLSLFLIIQSRVVGPQTELEDEASGHNDVIYGPQPQPLPQPQPQHLRLGRKLLSKKVKPQVQPQPLPLPVPLPVPPPEALPPAVPLPVPPSEPLPLPPPEPLPHPVHRGREIPSNKKKPIGAPAVVATTAPVMAATTAVTHASEAPRAGSKLPEASKILDAMLKNYDNKLHPGIGAKPTVVDVEISVSSLGPISIMDMEYTVDIFLYQSWYDERLRFNKTFDSFVLSGDMVNNVWTPEAFFVNSKNTMEHSVTMPNQMVRIHRNGKVLYAIRMSIVVRCSFHMLKFPMDSHSCPLSFSSFSYPVTDMIYRLENFSLEMNKNNTWKLFQFYFTGVSNKTEIVSTPAGEFVVTTFFFNVSRRFGYIAIQNYVPPSMTTMLSWVSFWIQRDCAPARTSLGITSVLTMSTLSTFSRKNFPRVSYITILDLYITICFIFCFCALLEFAILNYLSYSHKKAHASPILRHVRAGCRSGARARALARARARQQEEVFVCEIVTSEGSDGKEQISCSFQELPAPVAPEPPRGRFCGSRRCFRKYFCMVPDCEGCTWQRGRLRIHLFRLDNYSRVIFPVTFFFFNVVYWLVCLNL</sequence>